<dbReference type="Gene3D" id="3.55.50.30">
    <property type="match status" value="1"/>
</dbReference>
<feature type="domain" description="FecR protein" evidence="2">
    <location>
        <begin position="175"/>
        <end position="269"/>
    </location>
</feature>
<dbReference type="EMBL" id="JACOOH010000009">
    <property type="protein sequence ID" value="MBC5623072.1"/>
    <property type="molecule type" value="Genomic_DNA"/>
</dbReference>
<dbReference type="PANTHER" id="PTHR30273:SF2">
    <property type="entry name" value="PROTEIN FECR"/>
    <property type="match status" value="1"/>
</dbReference>
<evidence type="ECO:0000259" key="2">
    <source>
        <dbReference type="Pfam" id="PF04773"/>
    </source>
</evidence>
<dbReference type="InterPro" id="IPR012373">
    <property type="entry name" value="Ferrdict_sens_TM"/>
</dbReference>
<dbReference type="Pfam" id="PF16344">
    <property type="entry name" value="FecR_C"/>
    <property type="match status" value="1"/>
</dbReference>
<keyword evidence="1" id="KW-0472">Membrane</keyword>
<dbReference type="InterPro" id="IPR032508">
    <property type="entry name" value="FecR_C"/>
</dbReference>
<keyword evidence="1" id="KW-1133">Transmembrane helix</keyword>
<accession>A0ABR7D533</accession>
<keyword evidence="5" id="KW-1185">Reference proteome</keyword>
<dbReference type="PIRSF" id="PIRSF018266">
    <property type="entry name" value="FecR"/>
    <property type="match status" value="1"/>
</dbReference>
<evidence type="ECO:0000259" key="3">
    <source>
        <dbReference type="Pfam" id="PF16344"/>
    </source>
</evidence>
<evidence type="ECO:0000313" key="5">
    <source>
        <dbReference type="Proteomes" id="UP000646484"/>
    </source>
</evidence>
<sequence length="382" mass="44632">MKKTFEIAKIIHRYLLGEISEEEQFLLDEWVEQSEHHQEMLREFRRMEYLDENILRHRLFDSKKGLRKFEERKRRALRRLRWVRVASVAAVVCCVASVALFLSRRADERKEIARIEAPIVPGGYRAVLVLDNGQHVELSDEAALKVKEKSAVISVEDNHIVYPKEDSIQIEAVNRVFTPRGGEYSLELSDGTNVWLNADSELRYPVRFKGDCREVEITGEAYFEVAKNADRPFVVYADGMKIRVLGTSFNVRAYENEKRQTTLIEGSVEVAYGSQQVKIVPGQQVMLSENRLVVREVNTWIDTGWKNGLFVFEEQPLTEVFRELERWYDVHIFIANEEIKRLKFTSDFPRYEDIDRVLRIIELAACVKCEVRERTIVVRADN</sequence>
<gene>
    <name evidence="4" type="ORF">H8S64_18420</name>
</gene>
<dbReference type="PANTHER" id="PTHR30273">
    <property type="entry name" value="PERIPLASMIC SIGNAL SENSOR AND SIGMA FACTOR ACTIVATOR FECR-RELATED"/>
    <property type="match status" value="1"/>
</dbReference>
<dbReference type="InterPro" id="IPR006860">
    <property type="entry name" value="FecR"/>
</dbReference>
<organism evidence="4 5">
    <name type="scientific">Butyricimonas hominis</name>
    <dbReference type="NCBI Taxonomy" id="2763032"/>
    <lineage>
        <taxon>Bacteria</taxon>
        <taxon>Pseudomonadati</taxon>
        <taxon>Bacteroidota</taxon>
        <taxon>Bacteroidia</taxon>
        <taxon>Bacteroidales</taxon>
        <taxon>Odoribacteraceae</taxon>
        <taxon>Butyricimonas</taxon>
    </lineage>
</organism>
<reference evidence="4 5" key="1">
    <citation type="submission" date="2020-08" db="EMBL/GenBank/DDBJ databases">
        <title>Genome public.</title>
        <authorList>
            <person name="Liu C."/>
            <person name="Sun Q."/>
        </authorList>
    </citation>
    <scope>NUCLEOTIDE SEQUENCE [LARGE SCALE GENOMIC DNA]</scope>
    <source>
        <strain evidence="4 5">NSJ-56</strain>
    </source>
</reference>
<dbReference type="RefSeq" id="WP_186978077.1">
    <property type="nucleotide sequence ID" value="NZ_JACOOH010000009.1"/>
</dbReference>
<dbReference type="Gene3D" id="2.60.120.1440">
    <property type="match status" value="1"/>
</dbReference>
<comment type="caution">
    <text evidence="4">The sequence shown here is derived from an EMBL/GenBank/DDBJ whole genome shotgun (WGS) entry which is preliminary data.</text>
</comment>
<dbReference type="Proteomes" id="UP000646484">
    <property type="component" value="Unassembled WGS sequence"/>
</dbReference>
<evidence type="ECO:0000256" key="1">
    <source>
        <dbReference type="SAM" id="Phobius"/>
    </source>
</evidence>
<evidence type="ECO:0000313" key="4">
    <source>
        <dbReference type="EMBL" id="MBC5623072.1"/>
    </source>
</evidence>
<feature type="domain" description="Protein FecR C-terminal" evidence="3">
    <location>
        <begin position="310"/>
        <end position="378"/>
    </location>
</feature>
<feature type="transmembrane region" description="Helical" evidence="1">
    <location>
        <begin position="82"/>
        <end position="102"/>
    </location>
</feature>
<protein>
    <submittedName>
        <fullName evidence="4">FecR domain-containing protein</fullName>
    </submittedName>
</protein>
<name>A0ABR7D533_9BACT</name>
<proteinExistence type="predicted"/>
<keyword evidence="1" id="KW-0812">Transmembrane</keyword>
<dbReference type="Pfam" id="PF04773">
    <property type="entry name" value="FecR"/>
    <property type="match status" value="1"/>
</dbReference>